<comment type="caution">
    <text evidence="3">The sequence shown here is derived from an EMBL/GenBank/DDBJ whole genome shotgun (WGS) entry which is preliminary data.</text>
</comment>
<sequence length="73" mass="7837">MQSSWIICLSVGSTPCLQGKVVDCNYIRGPKYLEIDVDIGFSTVANGVLGLVIGVITTLVVDMAFLVQVSLIY</sequence>
<keyword evidence="1" id="KW-1133">Transmembrane helix</keyword>
<name>A0A445F2X2_GLYSO</name>
<evidence type="ECO:0000259" key="2">
    <source>
        <dbReference type="Pfam" id="PF07059"/>
    </source>
</evidence>
<keyword evidence="1" id="KW-0812">Transmembrane</keyword>
<organism evidence="3 4">
    <name type="scientific">Glycine soja</name>
    <name type="common">Wild soybean</name>
    <dbReference type="NCBI Taxonomy" id="3848"/>
    <lineage>
        <taxon>Eukaryota</taxon>
        <taxon>Viridiplantae</taxon>
        <taxon>Streptophyta</taxon>
        <taxon>Embryophyta</taxon>
        <taxon>Tracheophyta</taxon>
        <taxon>Spermatophyta</taxon>
        <taxon>Magnoliopsida</taxon>
        <taxon>eudicotyledons</taxon>
        <taxon>Gunneridae</taxon>
        <taxon>Pentapetalae</taxon>
        <taxon>rosids</taxon>
        <taxon>fabids</taxon>
        <taxon>Fabales</taxon>
        <taxon>Fabaceae</taxon>
        <taxon>Papilionoideae</taxon>
        <taxon>50 kb inversion clade</taxon>
        <taxon>NPAAA clade</taxon>
        <taxon>indigoferoid/millettioid clade</taxon>
        <taxon>Phaseoleae</taxon>
        <taxon>Glycine</taxon>
        <taxon>Glycine subgen. Soja</taxon>
    </lineage>
</organism>
<dbReference type="InterPro" id="IPR009769">
    <property type="entry name" value="EDR2_C"/>
</dbReference>
<keyword evidence="4" id="KW-1185">Reference proteome</keyword>
<accession>A0A445F2X2</accession>
<protein>
    <submittedName>
        <fullName evidence="3">Protein ENHANCED DISEASE RESISTANCE 2</fullName>
    </submittedName>
</protein>
<evidence type="ECO:0000313" key="3">
    <source>
        <dbReference type="EMBL" id="RZB43124.1"/>
    </source>
</evidence>
<evidence type="ECO:0000313" key="4">
    <source>
        <dbReference type="Proteomes" id="UP000289340"/>
    </source>
</evidence>
<dbReference type="InterPro" id="IPR045096">
    <property type="entry name" value="EDR2-like"/>
</dbReference>
<dbReference type="PANTHER" id="PTHR12136:SF100">
    <property type="entry name" value="PROTEIN ENHANCED DISEASE RESISTANCE 2-LIKE"/>
    <property type="match status" value="1"/>
</dbReference>
<feature type="transmembrane region" description="Helical" evidence="1">
    <location>
        <begin position="43"/>
        <end position="67"/>
    </location>
</feature>
<keyword evidence="1" id="KW-0472">Membrane</keyword>
<dbReference type="EMBL" id="QZWG01000020">
    <property type="protein sequence ID" value="RZB43124.1"/>
    <property type="molecule type" value="Genomic_DNA"/>
</dbReference>
<proteinExistence type="predicted"/>
<feature type="domain" description="Protein ENHANCED DISEASE RESISTANCE 2 C-terminal" evidence="2">
    <location>
        <begin position="2"/>
        <end position="68"/>
    </location>
</feature>
<dbReference type="PANTHER" id="PTHR12136">
    <property type="entry name" value="ENHANCED DISEASE RESISTANCE-RELATED"/>
    <property type="match status" value="1"/>
</dbReference>
<dbReference type="Proteomes" id="UP000289340">
    <property type="component" value="Chromosome 20"/>
</dbReference>
<dbReference type="AlphaFoldDB" id="A0A445F2X2"/>
<reference evidence="3 4" key="1">
    <citation type="submission" date="2018-09" db="EMBL/GenBank/DDBJ databases">
        <title>A high-quality reference genome of wild soybean provides a powerful tool to mine soybean genomes.</title>
        <authorList>
            <person name="Xie M."/>
            <person name="Chung C.Y.L."/>
            <person name="Li M.-W."/>
            <person name="Wong F.-L."/>
            <person name="Chan T.-F."/>
            <person name="Lam H.-M."/>
        </authorList>
    </citation>
    <scope>NUCLEOTIDE SEQUENCE [LARGE SCALE GENOMIC DNA]</scope>
    <source>
        <strain evidence="4">cv. W05</strain>
        <tissue evidence="3">Hypocotyl of etiolated seedlings</tissue>
    </source>
</reference>
<gene>
    <name evidence="3" type="ORF">D0Y65_053637</name>
</gene>
<evidence type="ECO:0000256" key="1">
    <source>
        <dbReference type="SAM" id="Phobius"/>
    </source>
</evidence>
<dbReference type="Pfam" id="PF07059">
    <property type="entry name" value="EDR2_C"/>
    <property type="match status" value="1"/>
</dbReference>